<dbReference type="SUPFAM" id="SSF52172">
    <property type="entry name" value="CheY-like"/>
    <property type="match status" value="1"/>
</dbReference>
<keyword evidence="7" id="KW-1185">Reference proteome</keyword>
<sequence length="121" mass="13201">MDKLLSGRRMLVVEDEILVLMMIEDMLGDLGCQSVISAATIEKAIALIEAQTFDAAMLDMNLDGGDSNTVADALAERGVPFIYSTGNSGRDMREGFSDRAVLRKPFSFDELTAKLERLLAP</sequence>
<proteinExistence type="predicted"/>
<dbReference type="PANTHER" id="PTHR44591:SF3">
    <property type="entry name" value="RESPONSE REGULATORY DOMAIN-CONTAINING PROTEIN"/>
    <property type="match status" value="1"/>
</dbReference>
<protein>
    <recommendedName>
        <fullName evidence="5">Response regulatory domain-containing protein</fullName>
    </recommendedName>
</protein>
<organism evidence="6 7">
    <name type="scientific">Mesorhizobium kowhaii</name>
    <dbReference type="NCBI Taxonomy" id="1300272"/>
    <lineage>
        <taxon>Bacteria</taxon>
        <taxon>Pseudomonadati</taxon>
        <taxon>Pseudomonadota</taxon>
        <taxon>Alphaproteobacteria</taxon>
        <taxon>Hyphomicrobiales</taxon>
        <taxon>Phyllobacteriaceae</taxon>
        <taxon>Mesorhizobium</taxon>
    </lineage>
</organism>
<evidence type="ECO:0000256" key="4">
    <source>
        <dbReference type="PROSITE-ProRule" id="PRU00169"/>
    </source>
</evidence>
<dbReference type="GO" id="GO:0000160">
    <property type="term" value="P:phosphorelay signal transduction system"/>
    <property type="evidence" value="ECO:0007669"/>
    <property type="project" value="InterPro"/>
</dbReference>
<dbReference type="InterPro" id="IPR011006">
    <property type="entry name" value="CheY-like_superfamily"/>
</dbReference>
<feature type="modified residue" description="4-aspartylphosphate" evidence="4">
    <location>
        <position position="59"/>
    </location>
</feature>
<evidence type="ECO:0000313" key="7">
    <source>
        <dbReference type="Proteomes" id="UP000248616"/>
    </source>
</evidence>
<evidence type="ECO:0000256" key="1">
    <source>
        <dbReference type="ARBA" id="ARBA00022553"/>
    </source>
</evidence>
<feature type="domain" description="Response regulatory" evidence="5">
    <location>
        <begin position="9"/>
        <end position="119"/>
    </location>
</feature>
<dbReference type="RefSeq" id="WP_111547792.1">
    <property type="nucleotide sequence ID" value="NZ_MZXV01000068.1"/>
</dbReference>
<dbReference type="InterPro" id="IPR050595">
    <property type="entry name" value="Bact_response_regulator"/>
</dbReference>
<evidence type="ECO:0000256" key="3">
    <source>
        <dbReference type="ARBA" id="ARBA00023163"/>
    </source>
</evidence>
<gene>
    <name evidence="6" type="ORF">B5V02_30530</name>
</gene>
<name>A0A2W7CLY9_9HYPH</name>
<dbReference type="AlphaFoldDB" id="A0A2W7CLY9"/>
<dbReference type="InterPro" id="IPR001789">
    <property type="entry name" value="Sig_transdc_resp-reg_receiver"/>
</dbReference>
<keyword evidence="3" id="KW-0804">Transcription</keyword>
<evidence type="ECO:0000259" key="5">
    <source>
        <dbReference type="PROSITE" id="PS50110"/>
    </source>
</evidence>
<dbReference type="Proteomes" id="UP000248616">
    <property type="component" value="Unassembled WGS sequence"/>
</dbReference>
<dbReference type="Pfam" id="PF00072">
    <property type="entry name" value="Response_reg"/>
    <property type="match status" value="1"/>
</dbReference>
<keyword evidence="1 4" id="KW-0597">Phosphoprotein</keyword>
<comment type="caution">
    <text evidence="6">The sequence shown here is derived from an EMBL/GenBank/DDBJ whole genome shotgun (WGS) entry which is preliminary data.</text>
</comment>
<dbReference type="OrthoDB" id="582170at2"/>
<accession>A0A2W7CLY9</accession>
<reference evidence="7" key="1">
    <citation type="submission" date="2017-03" db="EMBL/GenBank/DDBJ databases">
        <authorList>
            <person name="Safronova V.I."/>
            <person name="Sazanova A.L."/>
            <person name="Chirak E.R."/>
        </authorList>
    </citation>
    <scope>NUCLEOTIDE SEQUENCE [LARGE SCALE GENOMIC DNA]</scope>
    <source>
        <strain evidence="7">Ach-343</strain>
    </source>
</reference>
<dbReference type="Gene3D" id="3.40.50.2300">
    <property type="match status" value="1"/>
</dbReference>
<evidence type="ECO:0000313" key="6">
    <source>
        <dbReference type="EMBL" id="PZV34799.1"/>
    </source>
</evidence>
<dbReference type="PROSITE" id="PS50110">
    <property type="entry name" value="RESPONSE_REGULATORY"/>
    <property type="match status" value="1"/>
</dbReference>
<evidence type="ECO:0000256" key="2">
    <source>
        <dbReference type="ARBA" id="ARBA00023015"/>
    </source>
</evidence>
<dbReference type="EMBL" id="MZXV01000068">
    <property type="protein sequence ID" value="PZV34799.1"/>
    <property type="molecule type" value="Genomic_DNA"/>
</dbReference>
<dbReference type="SMART" id="SM00448">
    <property type="entry name" value="REC"/>
    <property type="match status" value="1"/>
</dbReference>
<keyword evidence="2" id="KW-0805">Transcription regulation</keyword>
<dbReference type="PANTHER" id="PTHR44591">
    <property type="entry name" value="STRESS RESPONSE REGULATOR PROTEIN 1"/>
    <property type="match status" value="1"/>
</dbReference>